<organism evidence="2 3">
    <name type="scientific">Prorocentrum cordatum</name>
    <dbReference type="NCBI Taxonomy" id="2364126"/>
    <lineage>
        <taxon>Eukaryota</taxon>
        <taxon>Sar</taxon>
        <taxon>Alveolata</taxon>
        <taxon>Dinophyceae</taxon>
        <taxon>Prorocentrales</taxon>
        <taxon>Prorocentraceae</taxon>
        <taxon>Prorocentrum</taxon>
    </lineage>
</organism>
<name>A0ABN9UQB3_9DINO</name>
<sequence length="90" mass="9835">MALARCGNENALYIGSGRRGAHCHAGEELAKRFLAASTRPGPATRRCLSRPSERPRAPSSKPPAASQRARGLRKTPRLSEKVCLHRLLLH</sequence>
<reference evidence="2" key="1">
    <citation type="submission" date="2023-10" db="EMBL/GenBank/DDBJ databases">
        <authorList>
            <person name="Chen Y."/>
            <person name="Shah S."/>
            <person name="Dougan E. K."/>
            <person name="Thang M."/>
            <person name="Chan C."/>
        </authorList>
    </citation>
    <scope>NUCLEOTIDE SEQUENCE [LARGE SCALE GENOMIC DNA]</scope>
</reference>
<accession>A0ABN9UQB3</accession>
<feature type="region of interest" description="Disordered" evidence="1">
    <location>
        <begin position="34"/>
        <end position="77"/>
    </location>
</feature>
<proteinExistence type="predicted"/>
<dbReference type="EMBL" id="CAUYUJ010016134">
    <property type="protein sequence ID" value="CAK0862175.1"/>
    <property type="molecule type" value="Genomic_DNA"/>
</dbReference>
<evidence type="ECO:0000256" key="1">
    <source>
        <dbReference type="SAM" id="MobiDB-lite"/>
    </source>
</evidence>
<protein>
    <submittedName>
        <fullName evidence="2">Uncharacterized protein</fullName>
    </submittedName>
</protein>
<feature type="compositionally biased region" description="Low complexity" evidence="1">
    <location>
        <begin position="57"/>
        <end position="69"/>
    </location>
</feature>
<comment type="caution">
    <text evidence="2">The sequence shown here is derived from an EMBL/GenBank/DDBJ whole genome shotgun (WGS) entry which is preliminary data.</text>
</comment>
<evidence type="ECO:0000313" key="3">
    <source>
        <dbReference type="Proteomes" id="UP001189429"/>
    </source>
</evidence>
<dbReference type="Proteomes" id="UP001189429">
    <property type="component" value="Unassembled WGS sequence"/>
</dbReference>
<evidence type="ECO:0000313" key="2">
    <source>
        <dbReference type="EMBL" id="CAK0862175.1"/>
    </source>
</evidence>
<keyword evidence="3" id="KW-1185">Reference proteome</keyword>
<gene>
    <name evidence="2" type="ORF">PCOR1329_LOCUS50665</name>
</gene>